<keyword evidence="4 12" id="KW-0812">Transmembrane</keyword>
<keyword evidence="8" id="KW-0067">ATP-binding</keyword>
<evidence type="ECO:0000313" key="16">
    <source>
        <dbReference type="RefSeq" id="XP_010259266.1"/>
    </source>
</evidence>
<feature type="signal peptide" evidence="13">
    <location>
        <begin position="1"/>
        <end position="25"/>
    </location>
</feature>
<evidence type="ECO:0000256" key="6">
    <source>
        <dbReference type="ARBA" id="ARBA00022741"/>
    </source>
</evidence>
<dbReference type="InterPro" id="IPR000719">
    <property type="entry name" value="Prot_kinase_dom"/>
</dbReference>
<dbReference type="SMART" id="SM00220">
    <property type="entry name" value="S_TKc"/>
    <property type="match status" value="1"/>
</dbReference>
<dbReference type="Pfam" id="PF00069">
    <property type="entry name" value="Pkinase"/>
    <property type="match status" value="1"/>
</dbReference>
<feature type="domain" description="Protein kinase" evidence="14">
    <location>
        <begin position="354"/>
        <end position="643"/>
    </location>
</feature>
<organism evidence="15 16">
    <name type="scientific">Nelumbo nucifera</name>
    <name type="common">Sacred lotus</name>
    <dbReference type="NCBI Taxonomy" id="4432"/>
    <lineage>
        <taxon>Eukaryota</taxon>
        <taxon>Viridiplantae</taxon>
        <taxon>Streptophyta</taxon>
        <taxon>Embryophyta</taxon>
        <taxon>Tracheophyta</taxon>
        <taxon>Spermatophyta</taxon>
        <taxon>Magnoliopsida</taxon>
        <taxon>Proteales</taxon>
        <taxon>Nelumbonaceae</taxon>
        <taxon>Nelumbo</taxon>
    </lineage>
</organism>
<evidence type="ECO:0000256" key="1">
    <source>
        <dbReference type="ARBA" id="ARBA00004479"/>
    </source>
</evidence>
<dbReference type="InterPro" id="IPR025287">
    <property type="entry name" value="WAK_GUB"/>
</dbReference>
<dbReference type="Proteomes" id="UP000189703">
    <property type="component" value="Unplaced"/>
</dbReference>
<evidence type="ECO:0000256" key="4">
    <source>
        <dbReference type="ARBA" id="ARBA00022692"/>
    </source>
</evidence>
<dbReference type="GO" id="GO:0030247">
    <property type="term" value="F:polysaccharide binding"/>
    <property type="evidence" value="ECO:0007669"/>
    <property type="project" value="InterPro"/>
</dbReference>
<evidence type="ECO:0000256" key="8">
    <source>
        <dbReference type="ARBA" id="ARBA00022840"/>
    </source>
</evidence>
<accession>A0A1U7ZXL6</accession>
<evidence type="ECO:0000256" key="13">
    <source>
        <dbReference type="SAM" id="SignalP"/>
    </source>
</evidence>
<keyword evidence="5 13" id="KW-0732">Signal</keyword>
<reference evidence="16" key="1">
    <citation type="submission" date="2025-08" db="UniProtKB">
        <authorList>
            <consortium name="RefSeq"/>
        </authorList>
    </citation>
    <scope>IDENTIFICATION</scope>
</reference>
<dbReference type="OrthoDB" id="626167at2759"/>
<evidence type="ECO:0000259" key="14">
    <source>
        <dbReference type="PROSITE" id="PS50011"/>
    </source>
</evidence>
<feature type="chain" id="PRO_5010579720" evidence="13">
    <location>
        <begin position="26"/>
        <end position="643"/>
    </location>
</feature>
<proteinExistence type="predicted"/>
<dbReference type="Gene3D" id="1.10.510.10">
    <property type="entry name" value="Transferase(Phosphotransferase) domain 1"/>
    <property type="match status" value="1"/>
</dbReference>
<keyword evidence="7" id="KW-0418">Kinase</keyword>
<dbReference type="GO" id="GO:0004674">
    <property type="term" value="F:protein serine/threonine kinase activity"/>
    <property type="evidence" value="ECO:0007669"/>
    <property type="project" value="UniProtKB-KW"/>
</dbReference>
<sequence>MVISEARSHLLIVLFFGYLCNFCSTDNPVNLSTSSSCPSSSCGGNNSVTIRYPFWLKDPAVDIDFSCRLPGFGVSCSKSGKSVLRFSNDDYYVQSINYSQNALTVVNAALSEQSCPIPRKNVSLEDSPFSSYGSDNKDLIFYFNCSLYPSHPTPVKPLSCPASENREANLSFVFVRGDDGGTGLNPPDWNGNCQSTVAVKVAAEVMPVSVGDISEALRNGFRLNWSPSRVRGDCKQFSGCCWSEDMAACSCYSSSDDRHNGTDCNKGGLWNKGSHSLLVLIGYPVAFVLGGMILMATLCCCIHHKNVKLFSFHGSIFPWRRRIQHEENIEVFLESYGSLVPKRYKYSDIQKMTNSFQDKLGEGGCGAVFKGKLVDGRLIAVKILGISNRNVDLFINEFASVGRTNHRNIVTLLGFCFEGSKRALIYEYMPNGSLEKLIYFKNPSAAFPLGWENLYQIALGIARGLEYLHLGCTMRILHFDIKPHNILLDRDFCPKISDFGLAKLCPKRESLVSVACARGTAGYIAPEFFSPSFGGVSYKSDVFSYGVMVLEMVGGRKSLDLGVENSSEIYFPHWIYDRIKQPSGLGLERFEDGCEEEVARKMILVGLWCVQIDPVSRPSMSRVVEMLEGSIESLQIPPRPPYF</sequence>
<keyword evidence="3" id="KW-0808">Transferase</keyword>
<evidence type="ECO:0000256" key="7">
    <source>
        <dbReference type="ARBA" id="ARBA00022777"/>
    </source>
</evidence>
<dbReference type="InterPro" id="IPR032872">
    <property type="entry name" value="WAK_assoc_C"/>
</dbReference>
<dbReference type="PROSITE" id="PS50011">
    <property type="entry name" value="PROTEIN_KINASE_DOM"/>
    <property type="match status" value="1"/>
</dbReference>
<keyword evidence="2" id="KW-0723">Serine/threonine-protein kinase</keyword>
<dbReference type="Gene3D" id="3.30.200.20">
    <property type="entry name" value="Phosphorylase Kinase, domain 1"/>
    <property type="match status" value="1"/>
</dbReference>
<name>A0A1U7ZXL6_NELNU</name>
<evidence type="ECO:0000256" key="12">
    <source>
        <dbReference type="SAM" id="Phobius"/>
    </source>
</evidence>
<keyword evidence="6" id="KW-0547">Nucleotide-binding</keyword>
<protein>
    <submittedName>
        <fullName evidence="16">LEAF RUST 10 DISEASE-RESISTANCE LOCUS RECEPTOR-LIKE PROTEIN KINASE-like 2.3</fullName>
    </submittedName>
</protein>
<dbReference type="Pfam" id="PF14380">
    <property type="entry name" value="WAK_assoc"/>
    <property type="match status" value="1"/>
</dbReference>
<evidence type="ECO:0000256" key="2">
    <source>
        <dbReference type="ARBA" id="ARBA00022527"/>
    </source>
</evidence>
<keyword evidence="9 12" id="KW-1133">Transmembrane helix</keyword>
<dbReference type="GO" id="GO:0005524">
    <property type="term" value="F:ATP binding"/>
    <property type="evidence" value="ECO:0007669"/>
    <property type="project" value="UniProtKB-KW"/>
</dbReference>
<evidence type="ECO:0000313" key="15">
    <source>
        <dbReference type="Proteomes" id="UP000189703"/>
    </source>
</evidence>
<dbReference type="GO" id="GO:0016020">
    <property type="term" value="C:membrane"/>
    <property type="evidence" value="ECO:0007669"/>
    <property type="project" value="UniProtKB-SubCell"/>
</dbReference>
<dbReference type="KEGG" id="nnu:104598762"/>
<evidence type="ECO:0000256" key="11">
    <source>
        <dbReference type="ARBA" id="ARBA00023180"/>
    </source>
</evidence>
<gene>
    <name evidence="16" type="primary">LOC104598762</name>
</gene>
<evidence type="ECO:0000256" key="5">
    <source>
        <dbReference type="ARBA" id="ARBA00022729"/>
    </source>
</evidence>
<dbReference type="InParanoid" id="A0A1U7ZXL6"/>
<dbReference type="GeneID" id="104598762"/>
<comment type="subcellular location">
    <subcellularLocation>
        <location evidence="1">Membrane</location>
        <topology evidence="1">Single-pass type I membrane protein</topology>
    </subcellularLocation>
</comment>
<evidence type="ECO:0000256" key="10">
    <source>
        <dbReference type="ARBA" id="ARBA00023136"/>
    </source>
</evidence>
<keyword evidence="11" id="KW-0325">Glycoprotein</keyword>
<dbReference type="PROSITE" id="PS00108">
    <property type="entry name" value="PROTEIN_KINASE_ST"/>
    <property type="match status" value="1"/>
</dbReference>
<dbReference type="InterPro" id="IPR011009">
    <property type="entry name" value="Kinase-like_dom_sf"/>
</dbReference>
<dbReference type="InterPro" id="IPR045874">
    <property type="entry name" value="LRK10/LRL21-25-like"/>
</dbReference>
<dbReference type="PANTHER" id="PTHR27009">
    <property type="entry name" value="RUST RESISTANCE KINASE LR10-RELATED"/>
    <property type="match status" value="1"/>
</dbReference>
<dbReference type="InterPro" id="IPR008271">
    <property type="entry name" value="Ser/Thr_kinase_AS"/>
</dbReference>
<dbReference type="FunCoup" id="A0A1U7ZXL6">
    <property type="interactions" value="728"/>
</dbReference>
<dbReference type="AlphaFoldDB" id="A0A1U7ZXL6"/>
<keyword evidence="10 12" id="KW-0472">Membrane</keyword>
<dbReference type="eggNOG" id="KOG1187">
    <property type="taxonomic scope" value="Eukaryota"/>
</dbReference>
<feature type="transmembrane region" description="Helical" evidence="12">
    <location>
        <begin position="281"/>
        <end position="302"/>
    </location>
</feature>
<dbReference type="FunFam" id="1.10.510.10:FF:000590">
    <property type="entry name" value="PR5-like receptor kinase"/>
    <property type="match status" value="1"/>
</dbReference>
<dbReference type="RefSeq" id="XP_010259266.1">
    <property type="nucleotide sequence ID" value="XM_010260964.1"/>
</dbReference>
<dbReference type="SUPFAM" id="SSF56112">
    <property type="entry name" value="Protein kinase-like (PK-like)"/>
    <property type="match status" value="1"/>
</dbReference>
<keyword evidence="15" id="KW-1185">Reference proteome</keyword>
<dbReference type="Pfam" id="PF13947">
    <property type="entry name" value="GUB_WAK_bind"/>
    <property type="match status" value="1"/>
</dbReference>
<evidence type="ECO:0000256" key="9">
    <source>
        <dbReference type="ARBA" id="ARBA00022989"/>
    </source>
</evidence>
<evidence type="ECO:0000256" key="3">
    <source>
        <dbReference type="ARBA" id="ARBA00022679"/>
    </source>
</evidence>